<dbReference type="AlphaFoldDB" id="A0A506UM64"/>
<feature type="compositionally biased region" description="Polar residues" evidence="1">
    <location>
        <begin position="1"/>
        <end position="20"/>
    </location>
</feature>
<dbReference type="EMBL" id="SORZ01000002">
    <property type="protein sequence ID" value="TPW34431.1"/>
    <property type="molecule type" value="Genomic_DNA"/>
</dbReference>
<accession>A0A506UM64</accession>
<gene>
    <name evidence="2" type="ORF">E3202_08060</name>
</gene>
<proteinExistence type="predicted"/>
<name>A0A506UM64_9PROT</name>
<evidence type="ECO:0000256" key="1">
    <source>
        <dbReference type="SAM" id="MobiDB-lite"/>
    </source>
</evidence>
<evidence type="ECO:0000313" key="3">
    <source>
        <dbReference type="Proteomes" id="UP000315037"/>
    </source>
</evidence>
<feature type="region of interest" description="Disordered" evidence="1">
    <location>
        <begin position="1"/>
        <end position="22"/>
    </location>
</feature>
<organism evidence="2 3">
    <name type="scientific">Oecophyllibacter saccharovorans</name>
    <dbReference type="NCBI Taxonomy" id="2558360"/>
    <lineage>
        <taxon>Bacteria</taxon>
        <taxon>Pseudomonadati</taxon>
        <taxon>Pseudomonadota</taxon>
        <taxon>Alphaproteobacteria</taxon>
        <taxon>Acetobacterales</taxon>
        <taxon>Acetobacteraceae</taxon>
        <taxon>Oecophyllibacter</taxon>
    </lineage>
</organism>
<dbReference type="RefSeq" id="WP_165601013.1">
    <property type="nucleotide sequence ID" value="NZ_SORZ01000002.1"/>
</dbReference>
<protein>
    <submittedName>
        <fullName evidence="2">Uncharacterized protein</fullName>
    </submittedName>
</protein>
<comment type="caution">
    <text evidence="2">The sequence shown here is derived from an EMBL/GenBank/DDBJ whole genome shotgun (WGS) entry which is preliminary data.</text>
</comment>
<evidence type="ECO:0000313" key="2">
    <source>
        <dbReference type="EMBL" id="TPW34431.1"/>
    </source>
</evidence>
<dbReference type="Proteomes" id="UP000315037">
    <property type="component" value="Unassembled WGS sequence"/>
</dbReference>
<reference evidence="2 3" key="1">
    <citation type="submission" date="2019-03" db="EMBL/GenBank/DDBJ databases">
        <title>The complete genome sequence of Neokomagataea sp. Jb2 NBRC113641.</title>
        <authorList>
            <person name="Chua K.-O."/>
            <person name="Chan K.-G."/>
            <person name="See-Too W.-S."/>
        </authorList>
    </citation>
    <scope>NUCLEOTIDE SEQUENCE [LARGE SCALE GENOMIC DNA]</scope>
    <source>
        <strain evidence="2 3">Jb2</strain>
    </source>
</reference>
<sequence>MTADTTPENNSGNTPENTPGTRLATFTFKGETLAFRIGDQPGEDGTYLSGVMSAIAGTCLKELLGHHLRCTMCGCGDAVCPGRYDDPFKLPLKSGTTVPYYAFGCLSCGHLQTFAYNIIHELMEKYGVGRVHFISEEEGETGPAKVDRVIGTIPLATY</sequence>
<keyword evidence="3" id="KW-1185">Reference proteome</keyword>